<protein>
    <submittedName>
        <fullName evidence="5">Acetylornithine deacetylase/Succinyl-diaminopimelate desuccinylase</fullName>
    </submittedName>
</protein>
<dbReference type="InterPro" id="IPR011650">
    <property type="entry name" value="Peptidase_M20_dimer"/>
</dbReference>
<dbReference type="Gene3D" id="3.40.630.10">
    <property type="entry name" value="Zn peptidases"/>
    <property type="match status" value="1"/>
</dbReference>
<dbReference type="Gene3D" id="3.30.70.360">
    <property type="match status" value="1"/>
</dbReference>
<keyword evidence="2" id="KW-0479">Metal-binding</keyword>
<dbReference type="SUPFAM" id="SSF53187">
    <property type="entry name" value="Zn-dependent exopeptidases"/>
    <property type="match status" value="1"/>
</dbReference>
<dbReference type="Proteomes" id="UP000192315">
    <property type="component" value="Unassembled WGS sequence"/>
</dbReference>
<dbReference type="GO" id="GO:0046872">
    <property type="term" value="F:metal ion binding"/>
    <property type="evidence" value="ECO:0007669"/>
    <property type="project" value="UniProtKB-KW"/>
</dbReference>
<evidence type="ECO:0000313" key="6">
    <source>
        <dbReference type="Proteomes" id="UP000192315"/>
    </source>
</evidence>
<proteinExistence type="predicted"/>
<evidence type="ECO:0000256" key="1">
    <source>
        <dbReference type="ARBA" id="ARBA00022670"/>
    </source>
</evidence>
<gene>
    <name evidence="5" type="ORF">SAMN02745355_1224</name>
</gene>
<dbReference type="RefSeq" id="WP_084273005.1">
    <property type="nucleotide sequence ID" value="NZ_FWYE01000003.1"/>
</dbReference>
<evidence type="ECO:0000313" key="5">
    <source>
        <dbReference type="EMBL" id="SMD31296.1"/>
    </source>
</evidence>
<dbReference type="Pfam" id="PF01546">
    <property type="entry name" value="Peptidase_M20"/>
    <property type="match status" value="1"/>
</dbReference>
<dbReference type="NCBIfam" id="NF005034">
    <property type="entry name" value="PRK06446.1"/>
    <property type="match status" value="1"/>
</dbReference>
<accession>A0A8G2FXG1</accession>
<dbReference type="Pfam" id="PF07687">
    <property type="entry name" value="M20_dimer"/>
    <property type="match status" value="1"/>
</dbReference>
<dbReference type="GO" id="GO:0008233">
    <property type="term" value="F:peptidase activity"/>
    <property type="evidence" value="ECO:0007669"/>
    <property type="project" value="UniProtKB-KW"/>
</dbReference>
<dbReference type="InterPro" id="IPR051458">
    <property type="entry name" value="Cyt/Met_Dipeptidase"/>
</dbReference>
<name>A0A8G2FXG1_PICTO</name>
<dbReference type="AlphaFoldDB" id="A0A8G2FXG1"/>
<dbReference type="GO" id="GO:0006508">
    <property type="term" value="P:proteolysis"/>
    <property type="evidence" value="ECO:0007669"/>
    <property type="project" value="UniProtKB-KW"/>
</dbReference>
<feature type="domain" description="Peptidase M20 dimerisation" evidence="4">
    <location>
        <begin position="181"/>
        <end position="328"/>
    </location>
</feature>
<reference evidence="5 6" key="1">
    <citation type="submission" date="2017-04" db="EMBL/GenBank/DDBJ databases">
        <authorList>
            <person name="Varghese N."/>
            <person name="Submissions S."/>
        </authorList>
    </citation>
    <scope>NUCLEOTIDE SEQUENCE [LARGE SCALE GENOMIC DNA]</scope>
    <source>
        <strain evidence="5 6">DSM 9789</strain>
    </source>
</reference>
<evidence type="ECO:0000256" key="3">
    <source>
        <dbReference type="ARBA" id="ARBA00022801"/>
    </source>
</evidence>
<organism evidence="5 6">
    <name type="scientific">Picrophilus torridus (strain ATCC 700027 / DSM 9790 / JCM 10055 / NBRC 100828 / KAW 2/3)</name>
    <dbReference type="NCBI Taxonomy" id="1122961"/>
    <lineage>
        <taxon>Archaea</taxon>
        <taxon>Methanobacteriati</taxon>
        <taxon>Thermoplasmatota</taxon>
        <taxon>Thermoplasmata</taxon>
        <taxon>Thermoplasmatales</taxon>
        <taxon>Picrophilaceae</taxon>
        <taxon>Picrophilus</taxon>
    </lineage>
</organism>
<sequence length="438" mass="48878">MEISNDLRDRSLGILNEFLRLESVSAGNSCINETASYLKDLLNDLGINSEIRRSTGNPVVIGRIDSRSRRIIIYNHYDVQPADPLDEWKTDPFNPMMIGKRLYARDVSDNKGTLIARLIGIYQALKDKIPVSTTFLYEGEEEIGSPNLENFIKSNKNIINGDSLIMEGGTLMGSRPVISLGVKGLLYIELSYEIGSSDVHSSMAPVVENPAMEIIKAISALSDGTDITIPGFYKDIRNLTEDEINIIKEYPVDMENIKRSLGVDNLKKEGSYEYAMSLFTEPTFNIDGFSSGYSSKGSKTIIPKRAVAKIDMGLVPDQDPNSIYRNILYKLDSVHFKGTVKMLGAEYPVRTSPDGDLSRAMIESAETVYKIRPVIIINSPGTQPMGLFTRYLKIKDAVSAIGVGDEHSRAHAPNESIDIDNFFLAIKHTYEFIKMYYH</sequence>
<evidence type="ECO:0000259" key="4">
    <source>
        <dbReference type="Pfam" id="PF07687"/>
    </source>
</evidence>
<dbReference type="PANTHER" id="PTHR43270:SF8">
    <property type="entry name" value="DI- AND TRIPEPTIDASE DUG2-RELATED"/>
    <property type="match status" value="1"/>
</dbReference>
<keyword evidence="3" id="KW-0378">Hydrolase</keyword>
<dbReference type="EMBL" id="FWYE01000003">
    <property type="protein sequence ID" value="SMD31296.1"/>
    <property type="molecule type" value="Genomic_DNA"/>
</dbReference>
<evidence type="ECO:0000256" key="2">
    <source>
        <dbReference type="ARBA" id="ARBA00022723"/>
    </source>
</evidence>
<keyword evidence="1" id="KW-0645">Protease</keyword>
<dbReference type="PANTHER" id="PTHR43270">
    <property type="entry name" value="BETA-ALA-HIS DIPEPTIDASE"/>
    <property type="match status" value="1"/>
</dbReference>
<dbReference type="InterPro" id="IPR002933">
    <property type="entry name" value="Peptidase_M20"/>
</dbReference>
<comment type="caution">
    <text evidence="5">The sequence shown here is derived from an EMBL/GenBank/DDBJ whole genome shotgun (WGS) entry which is preliminary data.</text>
</comment>
<keyword evidence="6" id="KW-1185">Reference proteome</keyword>